<sequence>MDRHVVVIGAGVIGLSSALALLEAGYRVTILAKDFPIPFETALLTPPSPQINYASLWAGAHNRWVPPPPPSPGLSSSPPAALPSSTTTVVVDEHSLALTTFSWMTNLANTSSSPTTENNGRGEHGHGITLTKGIEYLENPGPEYLSLDKTRALELGISNFRLLSPHELPDPNKIKWACEYDSWCLNPAVYCSFLLRKIALKGGRLVRHDLRAVREAFTSIPDTQPIKAVVNASGTGLDHDPAVFITRGQTVLVANTCAETVTRQHADGSWTFFVPRGYDGGTVVGGTKEVDDWEALPRRETRDAILERARETYPAILDNGEEFRVVADIVGRRPSRVGGPRVEGEVLDGRDKRFVMHAYGLGGRGYELSWGVAVEVRKGVNRFFGVED</sequence>
<comment type="caution">
    <text evidence="7">The sequence shown here is derived from an EMBL/GenBank/DDBJ whole genome shotgun (WGS) entry which is preliminary data.</text>
</comment>
<dbReference type="Gene3D" id="3.40.50.720">
    <property type="entry name" value="NAD(P)-binding Rossmann-like Domain"/>
    <property type="match status" value="1"/>
</dbReference>
<keyword evidence="4" id="KW-0274">FAD</keyword>
<feature type="domain" description="FAD dependent oxidoreductase" evidence="6">
    <location>
        <begin position="4"/>
        <end position="37"/>
    </location>
</feature>
<dbReference type="Proteomes" id="UP001239445">
    <property type="component" value="Unassembled WGS sequence"/>
</dbReference>
<evidence type="ECO:0000256" key="5">
    <source>
        <dbReference type="ARBA" id="ARBA00023002"/>
    </source>
</evidence>
<keyword evidence="5" id="KW-0560">Oxidoreductase</keyword>
<dbReference type="PIRSF" id="PIRSF000189">
    <property type="entry name" value="D-aa_oxidase"/>
    <property type="match status" value="1"/>
</dbReference>
<dbReference type="PROSITE" id="PS00677">
    <property type="entry name" value="DAO"/>
    <property type="match status" value="1"/>
</dbReference>
<dbReference type="InterPro" id="IPR006076">
    <property type="entry name" value="FAD-dep_OxRdtase"/>
</dbReference>
<dbReference type="GO" id="GO:0071949">
    <property type="term" value="F:FAD binding"/>
    <property type="evidence" value="ECO:0007669"/>
    <property type="project" value="InterPro"/>
</dbReference>
<dbReference type="AlphaFoldDB" id="A0AAJ0BGA8"/>
<dbReference type="Pfam" id="PF01266">
    <property type="entry name" value="DAO"/>
    <property type="match status" value="2"/>
</dbReference>
<name>A0AAJ0BGA8_9PEZI</name>
<gene>
    <name evidence="7" type="ORF">QBC47DRAFT_375824</name>
</gene>
<evidence type="ECO:0000256" key="3">
    <source>
        <dbReference type="ARBA" id="ARBA00022630"/>
    </source>
</evidence>
<dbReference type="EMBL" id="MU839830">
    <property type="protein sequence ID" value="KAK1757375.1"/>
    <property type="molecule type" value="Genomic_DNA"/>
</dbReference>
<dbReference type="SUPFAM" id="SSF51971">
    <property type="entry name" value="Nucleotide-binding domain"/>
    <property type="match status" value="1"/>
</dbReference>
<evidence type="ECO:0000313" key="7">
    <source>
        <dbReference type="EMBL" id="KAK1757375.1"/>
    </source>
</evidence>
<comment type="cofactor">
    <cofactor evidence="1">
        <name>FAD</name>
        <dbReference type="ChEBI" id="CHEBI:57692"/>
    </cofactor>
</comment>
<dbReference type="PANTHER" id="PTHR11530:SF26">
    <property type="entry name" value="FAD DEPENDENT OXIDOREDUCTASE SUPERFAMILY (AFU_ORTHOLOGUE AFUA_5G13940)"/>
    <property type="match status" value="1"/>
</dbReference>
<accession>A0AAJ0BGA8</accession>
<reference evidence="7" key="1">
    <citation type="submission" date="2023-06" db="EMBL/GenBank/DDBJ databases">
        <title>Genome-scale phylogeny and comparative genomics of the fungal order Sordariales.</title>
        <authorList>
            <consortium name="Lawrence Berkeley National Laboratory"/>
            <person name="Hensen N."/>
            <person name="Bonometti L."/>
            <person name="Westerberg I."/>
            <person name="Brannstrom I.O."/>
            <person name="Guillou S."/>
            <person name="Cros-Aarteil S."/>
            <person name="Calhoun S."/>
            <person name="Haridas S."/>
            <person name="Kuo A."/>
            <person name="Mondo S."/>
            <person name="Pangilinan J."/>
            <person name="Riley R."/>
            <person name="Labutti K."/>
            <person name="Andreopoulos B."/>
            <person name="Lipzen A."/>
            <person name="Chen C."/>
            <person name="Yanf M."/>
            <person name="Daum C."/>
            <person name="Ng V."/>
            <person name="Clum A."/>
            <person name="Steindorff A."/>
            <person name="Ohm R."/>
            <person name="Martin F."/>
            <person name="Silar P."/>
            <person name="Natvig D."/>
            <person name="Lalanne C."/>
            <person name="Gautier V."/>
            <person name="Ament-Velasquez S.L."/>
            <person name="Kruys A."/>
            <person name="Hutchinson M.I."/>
            <person name="Powell A.J."/>
            <person name="Barry K."/>
            <person name="Miller A.N."/>
            <person name="Grigoriev I.V."/>
            <person name="Debuchy R."/>
            <person name="Gladieux P."/>
            <person name="Thoren M.H."/>
            <person name="Johannesson H."/>
        </authorList>
    </citation>
    <scope>NUCLEOTIDE SEQUENCE</scope>
    <source>
        <strain evidence="7">PSN4</strain>
    </source>
</reference>
<organism evidence="7 8">
    <name type="scientific">Echria macrotheca</name>
    <dbReference type="NCBI Taxonomy" id="438768"/>
    <lineage>
        <taxon>Eukaryota</taxon>
        <taxon>Fungi</taxon>
        <taxon>Dikarya</taxon>
        <taxon>Ascomycota</taxon>
        <taxon>Pezizomycotina</taxon>
        <taxon>Sordariomycetes</taxon>
        <taxon>Sordariomycetidae</taxon>
        <taxon>Sordariales</taxon>
        <taxon>Schizotheciaceae</taxon>
        <taxon>Echria</taxon>
    </lineage>
</organism>
<evidence type="ECO:0000256" key="1">
    <source>
        <dbReference type="ARBA" id="ARBA00001974"/>
    </source>
</evidence>
<dbReference type="PANTHER" id="PTHR11530">
    <property type="entry name" value="D-AMINO ACID OXIDASE"/>
    <property type="match status" value="1"/>
</dbReference>
<dbReference type="GO" id="GO:0005737">
    <property type="term" value="C:cytoplasm"/>
    <property type="evidence" value="ECO:0007669"/>
    <property type="project" value="TreeGrafter"/>
</dbReference>
<dbReference type="InterPro" id="IPR006181">
    <property type="entry name" value="D-amino_acid_oxidase_CS"/>
</dbReference>
<dbReference type="InterPro" id="IPR023209">
    <property type="entry name" value="DAO"/>
</dbReference>
<evidence type="ECO:0000313" key="8">
    <source>
        <dbReference type="Proteomes" id="UP001239445"/>
    </source>
</evidence>
<keyword evidence="3" id="KW-0285">Flavoprotein</keyword>
<keyword evidence="8" id="KW-1185">Reference proteome</keyword>
<evidence type="ECO:0000256" key="4">
    <source>
        <dbReference type="ARBA" id="ARBA00022827"/>
    </source>
</evidence>
<evidence type="ECO:0000256" key="2">
    <source>
        <dbReference type="ARBA" id="ARBA00006730"/>
    </source>
</evidence>
<dbReference type="GO" id="GO:0003884">
    <property type="term" value="F:D-amino-acid oxidase activity"/>
    <property type="evidence" value="ECO:0007669"/>
    <property type="project" value="InterPro"/>
</dbReference>
<dbReference type="GO" id="GO:0019478">
    <property type="term" value="P:D-amino acid catabolic process"/>
    <property type="evidence" value="ECO:0007669"/>
    <property type="project" value="TreeGrafter"/>
</dbReference>
<comment type="similarity">
    <text evidence="2">Belongs to the DAMOX/DASOX family.</text>
</comment>
<dbReference type="SUPFAM" id="SSF54373">
    <property type="entry name" value="FAD-linked reductases, C-terminal domain"/>
    <property type="match status" value="1"/>
</dbReference>
<evidence type="ECO:0000259" key="6">
    <source>
        <dbReference type="Pfam" id="PF01266"/>
    </source>
</evidence>
<feature type="domain" description="FAD dependent oxidoreductase" evidence="6">
    <location>
        <begin position="152"/>
        <end position="375"/>
    </location>
</feature>
<dbReference type="Gene3D" id="3.30.9.10">
    <property type="entry name" value="D-Amino Acid Oxidase, subunit A, domain 2"/>
    <property type="match status" value="1"/>
</dbReference>
<proteinExistence type="inferred from homology"/>
<protein>
    <submittedName>
        <fullName evidence="7">D-amino-acid oxidase</fullName>
    </submittedName>
</protein>